<dbReference type="EMBL" id="JAJMLW010000001">
    <property type="protein sequence ID" value="MCI2241424.1"/>
    <property type="molecule type" value="Genomic_DNA"/>
</dbReference>
<proteinExistence type="predicted"/>
<evidence type="ECO:0000313" key="2">
    <source>
        <dbReference type="EMBL" id="MCI2241424.1"/>
    </source>
</evidence>
<accession>A0ABS9WEY1</accession>
<dbReference type="Gene3D" id="3.40.1350.120">
    <property type="match status" value="1"/>
</dbReference>
<name>A0ABS9WEY1_9ACTN</name>
<sequence>MQKPVGNITIPGDANVWPHEYQTALALAKSGRSVAFIKKSESDHQSTPDILMDGLTWELKAPTASNIKAVERNLKRGRWQSSRIVFDSRRMKGIPDAAIERELRKHAFALKGIDRVLFVNRRGDVVDIR</sequence>
<evidence type="ECO:0000313" key="3">
    <source>
        <dbReference type="Proteomes" id="UP001430755"/>
    </source>
</evidence>
<dbReference type="RefSeq" id="WP_242163577.1">
    <property type="nucleotide sequence ID" value="NZ_JAJMLW010000001.1"/>
</dbReference>
<keyword evidence="3" id="KW-1185">Reference proteome</keyword>
<evidence type="ECO:0000259" key="1">
    <source>
        <dbReference type="Pfam" id="PF18451"/>
    </source>
</evidence>
<organism evidence="2 3">
    <name type="scientific">Adlercreutzia faecimuris</name>
    <dbReference type="NCBI Taxonomy" id="2897341"/>
    <lineage>
        <taxon>Bacteria</taxon>
        <taxon>Bacillati</taxon>
        <taxon>Actinomycetota</taxon>
        <taxon>Coriobacteriia</taxon>
        <taxon>Eggerthellales</taxon>
        <taxon>Eggerthellaceae</taxon>
        <taxon>Adlercreutzia</taxon>
    </lineage>
</organism>
<dbReference type="InterPro" id="IPR040559">
    <property type="entry name" value="CdiA_C"/>
</dbReference>
<gene>
    <name evidence="2" type="ORF">LPT13_03530</name>
</gene>
<dbReference type="Pfam" id="PF18451">
    <property type="entry name" value="CdiA_C"/>
    <property type="match status" value="1"/>
</dbReference>
<protein>
    <recommendedName>
        <fullName evidence="1">tRNA nuclease CdiA C-terminal domain-containing protein</fullName>
    </recommendedName>
</protein>
<dbReference type="Proteomes" id="UP001430755">
    <property type="component" value="Unassembled WGS sequence"/>
</dbReference>
<comment type="caution">
    <text evidence="2">The sequence shown here is derived from an EMBL/GenBank/DDBJ whole genome shotgun (WGS) entry which is preliminary data.</text>
</comment>
<feature type="domain" description="tRNA nuclease CdiA C-terminal" evidence="1">
    <location>
        <begin position="47"/>
        <end position="124"/>
    </location>
</feature>
<reference evidence="2" key="1">
    <citation type="submission" date="2021-11" db="EMBL/GenBank/DDBJ databases">
        <title>A Novel Adlercreutzia Species, isolated from a Allomyrina dichotoma larva feces.</title>
        <authorList>
            <person name="Suh M.K."/>
        </authorList>
    </citation>
    <scope>NUCLEOTIDE SEQUENCE</scope>
    <source>
        <strain evidence="2">JBNU-10</strain>
    </source>
</reference>